<feature type="region of interest" description="Disordered" evidence="5">
    <location>
        <begin position="172"/>
        <end position="211"/>
    </location>
</feature>
<protein>
    <recommendedName>
        <fullName evidence="6">C2H2-type domain-containing protein</fullName>
    </recommendedName>
</protein>
<dbReference type="PROSITE" id="PS00028">
    <property type="entry name" value="ZINC_FINGER_C2H2_1"/>
    <property type="match status" value="1"/>
</dbReference>
<dbReference type="InterPro" id="IPR036236">
    <property type="entry name" value="Znf_C2H2_sf"/>
</dbReference>
<feature type="region of interest" description="Disordered" evidence="5">
    <location>
        <begin position="48"/>
        <end position="69"/>
    </location>
</feature>
<dbReference type="GO" id="GO:0046540">
    <property type="term" value="C:U4/U6 x U5 tri-snRNP complex"/>
    <property type="evidence" value="ECO:0007669"/>
    <property type="project" value="TreeGrafter"/>
</dbReference>
<keyword evidence="1" id="KW-0479">Metal-binding</keyword>
<dbReference type="GO" id="GO:0005681">
    <property type="term" value="C:spliceosomal complex"/>
    <property type="evidence" value="ECO:0007669"/>
    <property type="project" value="InterPro"/>
</dbReference>
<feature type="domain" description="C2H2-type" evidence="6">
    <location>
        <begin position="105"/>
        <end position="127"/>
    </location>
</feature>
<dbReference type="PANTHER" id="PTHR45986">
    <property type="entry name" value="ZINC FINGER MATRIN-TYPE PROTEIN 2"/>
    <property type="match status" value="1"/>
</dbReference>
<evidence type="ECO:0000256" key="3">
    <source>
        <dbReference type="ARBA" id="ARBA00022833"/>
    </source>
</evidence>
<gene>
    <name evidence="7" type="ORF">FGG08_007283</name>
</gene>
<dbReference type="SUPFAM" id="SSF57667">
    <property type="entry name" value="beta-beta-alpha zinc fingers"/>
    <property type="match status" value="1"/>
</dbReference>
<dbReference type="InterPro" id="IPR022755">
    <property type="entry name" value="Znf_C2H2_jaz"/>
</dbReference>
<dbReference type="InterPro" id="IPR013087">
    <property type="entry name" value="Znf_C2H2_type"/>
</dbReference>
<dbReference type="Proteomes" id="UP000698800">
    <property type="component" value="Unassembled WGS sequence"/>
</dbReference>
<keyword evidence="3" id="KW-0862">Zinc</keyword>
<comment type="caution">
    <text evidence="7">The sequence shown here is derived from an EMBL/GenBank/DDBJ whole genome shotgun (WGS) entry which is preliminary data.</text>
</comment>
<dbReference type="AlphaFoldDB" id="A0A9P8HZ76"/>
<dbReference type="InterPro" id="IPR003604">
    <property type="entry name" value="Matrin/U1-like-C_Znf_C2H2"/>
</dbReference>
<evidence type="ECO:0000313" key="7">
    <source>
        <dbReference type="EMBL" id="KAH0534125.1"/>
    </source>
</evidence>
<dbReference type="PANTHER" id="PTHR45986:SF1">
    <property type="entry name" value="ZINC FINGER MATRIN-TYPE PROTEIN 2"/>
    <property type="match status" value="1"/>
</dbReference>
<name>A0A9P8HZ76_9PEZI</name>
<feature type="region of interest" description="Disordered" evidence="5">
    <location>
        <begin position="1"/>
        <end position="23"/>
    </location>
</feature>
<evidence type="ECO:0000256" key="5">
    <source>
        <dbReference type="SAM" id="MobiDB-lite"/>
    </source>
</evidence>
<dbReference type="Pfam" id="PF12171">
    <property type="entry name" value="zf-C2H2_jaz"/>
    <property type="match status" value="1"/>
</dbReference>
<accession>A0A9P8HZ76</accession>
<feature type="compositionally biased region" description="Low complexity" evidence="5">
    <location>
        <begin position="58"/>
        <end position="69"/>
    </location>
</feature>
<feature type="compositionally biased region" description="Basic and acidic residues" evidence="5">
    <location>
        <begin position="172"/>
        <end position="186"/>
    </location>
</feature>
<dbReference type="InterPro" id="IPR040107">
    <property type="entry name" value="Snu23"/>
</dbReference>
<evidence type="ECO:0000256" key="1">
    <source>
        <dbReference type="ARBA" id="ARBA00022723"/>
    </source>
</evidence>
<evidence type="ECO:0000313" key="8">
    <source>
        <dbReference type="Proteomes" id="UP000698800"/>
    </source>
</evidence>
<keyword evidence="4" id="KW-0539">Nucleus</keyword>
<reference evidence="7" key="1">
    <citation type="submission" date="2021-03" db="EMBL/GenBank/DDBJ databases">
        <title>Comparative genomics and phylogenomic investigation of the class Geoglossomycetes provide insights into ecological specialization and systematics.</title>
        <authorList>
            <person name="Melie T."/>
            <person name="Pirro S."/>
            <person name="Miller A.N."/>
            <person name="Quandt A."/>
        </authorList>
    </citation>
    <scope>NUCLEOTIDE SEQUENCE</scope>
    <source>
        <strain evidence="7">GBOQ0MN5Z8</strain>
    </source>
</reference>
<keyword evidence="8" id="KW-1185">Reference proteome</keyword>
<evidence type="ECO:0000256" key="4">
    <source>
        <dbReference type="ARBA" id="ARBA00023242"/>
    </source>
</evidence>
<dbReference type="SMART" id="SM00451">
    <property type="entry name" value="ZnF_U1"/>
    <property type="match status" value="1"/>
</dbReference>
<sequence length="234" mass="26264">MSDPSKKSAYDTPPTDTSFRKTWNKADYAAQAATRESQERTEARLRYEAKSLGKTYHSPAPSTPSTSTTARTARLNIASQIGKTQLIPSSFSTSTKRGRSAGFYCEDCDLTFKDNLQWVDHLNSKGHLVRVGESGVVERVGVEVVRERLAWLREKRKGEMEGEGEGLRERLERRKGEEERERVERRERRRVKRRKGGQEEEVGGDVNGDGEGVAVVEEDMMKAMGFAGFGTTKA</sequence>
<evidence type="ECO:0000256" key="2">
    <source>
        <dbReference type="ARBA" id="ARBA00022771"/>
    </source>
</evidence>
<dbReference type="EMBL" id="JAGHQL010000270">
    <property type="protein sequence ID" value="KAH0534125.1"/>
    <property type="molecule type" value="Genomic_DNA"/>
</dbReference>
<proteinExistence type="predicted"/>
<evidence type="ECO:0000259" key="6">
    <source>
        <dbReference type="PROSITE" id="PS00028"/>
    </source>
</evidence>
<keyword evidence="2" id="KW-0863">Zinc-finger</keyword>
<dbReference type="Gene3D" id="3.30.160.60">
    <property type="entry name" value="Classic Zinc Finger"/>
    <property type="match status" value="1"/>
</dbReference>
<organism evidence="7 8">
    <name type="scientific">Glutinoglossum americanum</name>
    <dbReference type="NCBI Taxonomy" id="1670608"/>
    <lineage>
        <taxon>Eukaryota</taxon>
        <taxon>Fungi</taxon>
        <taxon>Dikarya</taxon>
        <taxon>Ascomycota</taxon>
        <taxon>Pezizomycotina</taxon>
        <taxon>Geoglossomycetes</taxon>
        <taxon>Geoglossales</taxon>
        <taxon>Geoglossaceae</taxon>
        <taxon>Glutinoglossum</taxon>
    </lineage>
</organism>
<dbReference type="OrthoDB" id="30343at2759"/>
<dbReference type="GO" id="GO:0003676">
    <property type="term" value="F:nucleic acid binding"/>
    <property type="evidence" value="ECO:0007669"/>
    <property type="project" value="InterPro"/>
</dbReference>
<dbReference type="GO" id="GO:0000398">
    <property type="term" value="P:mRNA splicing, via spliceosome"/>
    <property type="evidence" value="ECO:0007669"/>
    <property type="project" value="InterPro"/>
</dbReference>
<dbReference type="GO" id="GO:0008270">
    <property type="term" value="F:zinc ion binding"/>
    <property type="evidence" value="ECO:0007669"/>
    <property type="project" value="UniProtKB-KW"/>
</dbReference>